<name>A0A3A4JWH0_9NOCA</name>
<feature type="signal peptide" evidence="2">
    <location>
        <begin position="1"/>
        <end position="27"/>
    </location>
</feature>
<dbReference type="EMBL" id="QZFU01000019">
    <property type="protein sequence ID" value="RJO74869.1"/>
    <property type="molecule type" value="Genomic_DNA"/>
</dbReference>
<feature type="compositionally biased region" description="Low complexity" evidence="1">
    <location>
        <begin position="58"/>
        <end position="67"/>
    </location>
</feature>
<accession>A0A3A4JWH0</accession>
<protein>
    <recommendedName>
        <fullName evidence="5">Secreted protein</fullName>
    </recommendedName>
</protein>
<organism evidence="3 4">
    <name type="scientific">Nocardia panacis</name>
    <dbReference type="NCBI Taxonomy" id="2340916"/>
    <lineage>
        <taxon>Bacteria</taxon>
        <taxon>Bacillati</taxon>
        <taxon>Actinomycetota</taxon>
        <taxon>Actinomycetes</taxon>
        <taxon>Mycobacteriales</taxon>
        <taxon>Nocardiaceae</taxon>
        <taxon>Nocardia</taxon>
    </lineage>
</organism>
<keyword evidence="4" id="KW-1185">Reference proteome</keyword>
<evidence type="ECO:0000313" key="3">
    <source>
        <dbReference type="EMBL" id="RJO74869.1"/>
    </source>
</evidence>
<feature type="region of interest" description="Disordered" evidence="1">
    <location>
        <begin position="25"/>
        <end position="77"/>
    </location>
</feature>
<gene>
    <name evidence="3" type="ORF">D5S18_15705</name>
</gene>
<dbReference type="RefSeq" id="WP_120041622.1">
    <property type="nucleotide sequence ID" value="NZ_QZFU01000019.1"/>
</dbReference>
<evidence type="ECO:0000313" key="4">
    <source>
        <dbReference type="Proteomes" id="UP000266677"/>
    </source>
</evidence>
<feature type="chain" id="PRO_5017352921" description="Secreted protein" evidence="2">
    <location>
        <begin position="28"/>
        <end position="109"/>
    </location>
</feature>
<dbReference type="Proteomes" id="UP000266677">
    <property type="component" value="Unassembled WGS sequence"/>
</dbReference>
<evidence type="ECO:0000256" key="1">
    <source>
        <dbReference type="SAM" id="MobiDB-lite"/>
    </source>
</evidence>
<dbReference type="AlphaFoldDB" id="A0A3A4JWH0"/>
<proteinExistence type="predicted"/>
<evidence type="ECO:0008006" key="5">
    <source>
        <dbReference type="Google" id="ProtNLM"/>
    </source>
</evidence>
<keyword evidence="2" id="KW-0732">Signal</keyword>
<comment type="caution">
    <text evidence="3">The sequence shown here is derived from an EMBL/GenBank/DDBJ whole genome shotgun (WGS) entry which is preliminary data.</text>
</comment>
<evidence type="ECO:0000256" key="2">
    <source>
        <dbReference type="SAM" id="SignalP"/>
    </source>
</evidence>
<sequence length="109" mass="10897">MNRIHALLGILVSVVFATALVAPGAGADGTGGTTQPRVLSAEPFGGTSAERTADVPIASAADSSDAATTRRPEPKQARTLEAVVAGFSGSAGGVPLLGWLVRLTPLPVH</sequence>
<feature type="compositionally biased region" description="Basic and acidic residues" evidence="1">
    <location>
        <begin position="68"/>
        <end position="77"/>
    </location>
</feature>
<reference evidence="3 4" key="1">
    <citation type="submission" date="2018-09" db="EMBL/GenBank/DDBJ databases">
        <title>YIM PH21274 draft genome.</title>
        <authorList>
            <person name="Miao C."/>
        </authorList>
    </citation>
    <scope>NUCLEOTIDE SEQUENCE [LARGE SCALE GENOMIC DNA]</scope>
    <source>
        <strain evidence="3 4">YIM PH 21724</strain>
    </source>
</reference>